<comment type="caution">
    <text evidence="1">The sequence shown here is derived from an EMBL/GenBank/DDBJ whole genome shotgun (WGS) entry which is preliminary data.</text>
</comment>
<gene>
    <name evidence="1" type="ORF">V2K49_33520</name>
</gene>
<dbReference type="EMBL" id="JAZBJQ010000029">
    <property type="protein sequence ID" value="MEE4587963.1"/>
    <property type="molecule type" value="Genomic_DNA"/>
</dbReference>
<dbReference type="Proteomes" id="UP001354649">
    <property type="component" value="Unassembled WGS sequence"/>
</dbReference>
<reference evidence="1 2" key="1">
    <citation type="submission" date="2023-11" db="EMBL/GenBank/DDBJ databases">
        <title>30 novel species of actinomycetes from the DSMZ collection.</title>
        <authorList>
            <person name="Nouioui I."/>
        </authorList>
    </citation>
    <scope>NUCLEOTIDE SEQUENCE [LARGE SCALE GENOMIC DNA]</scope>
    <source>
        <strain evidence="1 2">DSM 41602</strain>
    </source>
</reference>
<evidence type="ECO:0008006" key="3">
    <source>
        <dbReference type="Google" id="ProtNLM"/>
    </source>
</evidence>
<dbReference type="RefSeq" id="WP_312846985.1">
    <property type="nucleotide sequence ID" value="NZ_JBEYSQ010000044.1"/>
</dbReference>
<proteinExistence type="predicted"/>
<organism evidence="1 2">
    <name type="scientific">Streptomyces antimycoticus</name>
    <dbReference type="NCBI Taxonomy" id="68175"/>
    <lineage>
        <taxon>Bacteria</taxon>
        <taxon>Bacillati</taxon>
        <taxon>Actinomycetota</taxon>
        <taxon>Actinomycetes</taxon>
        <taxon>Kitasatosporales</taxon>
        <taxon>Streptomycetaceae</taxon>
        <taxon>Streptomyces</taxon>
        <taxon>Streptomyces violaceusniger group</taxon>
    </lineage>
</organism>
<evidence type="ECO:0000313" key="1">
    <source>
        <dbReference type="EMBL" id="MEE4587963.1"/>
    </source>
</evidence>
<sequence>MPTTTLPRDSGVVARRLAAIDAEIDRLTGLRTRLARQTGRT</sequence>
<name>A0ABD5JHR4_9ACTN</name>
<protein>
    <recommendedName>
        <fullName evidence="3">Chorismate mutase domain-containing protein</fullName>
    </recommendedName>
</protein>
<evidence type="ECO:0000313" key="2">
    <source>
        <dbReference type="Proteomes" id="UP001354649"/>
    </source>
</evidence>
<accession>A0ABD5JHR4</accession>
<dbReference type="AlphaFoldDB" id="A0ABD5JHR4"/>